<dbReference type="Pfam" id="PF13673">
    <property type="entry name" value="Acetyltransf_10"/>
    <property type="match status" value="1"/>
</dbReference>
<evidence type="ECO:0000259" key="3">
    <source>
        <dbReference type="PROSITE" id="PS51186"/>
    </source>
</evidence>
<dbReference type="InterPro" id="IPR016181">
    <property type="entry name" value="Acyl_CoA_acyltransferase"/>
</dbReference>
<dbReference type="InterPro" id="IPR050832">
    <property type="entry name" value="Bact_Acetyltransf"/>
</dbReference>
<accession>A0A9Y2I9R5</accession>
<organism evidence="4 5">
    <name type="scientific">Amycolatopsis carbonis</name>
    <dbReference type="NCBI Taxonomy" id="715471"/>
    <lineage>
        <taxon>Bacteria</taxon>
        <taxon>Bacillati</taxon>
        <taxon>Actinomycetota</taxon>
        <taxon>Actinomycetes</taxon>
        <taxon>Pseudonocardiales</taxon>
        <taxon>Pseudonocardiaceae</taxon>
        <taxon>Amycolatopsis</taxon>
    </lineage>
</organism>
<evidence type="ECO:0000313" key="5">
    <source>
        <dbReference type="Proteomes" id="UP001236014"/>
    </source>
</evidence>
<dbReference type="AlphaFoldDB" id="A0A9Y2I9R5"/>
<evidence type="ECO:0000256" key="1">
    <source>
        <dbReference type="ARBA" id="ARBA00022679"/>
    </source>
</evidence>
<dbReference type="InterPro" id="IPR000182">
    <property type="entry name" value="GNAT_dom"/>
</dbReference>
<dbReference type="SUPFAM" id="SSF55729">
    <property type="entry name" value="Acyl-CoA N-acyltransferases (Nat)"/>
    <property type="match status" value="1"/>
</dbReference>
<protein>
    <submittedName>
        <fullName evidence="4">GNAT family N-acetyltransferase</fullName>
        <ecNumber evidence="4">2.3.1.-</ecNumber>
    </submittedName>
</protein>
<dbReference type="CDD" id="cd04301">
    <property type="entry name" value="NAT_SF"/>
    <property type="match status" value="1"/>
</dbReference>
<keyword evidence="1 4" id="KW-0808">Transferase</keyword>
<keyword evidence="2 4" id="KW-0012">Acyltransferase</keyword>
<dbReference type="EC" id="2.3.1.-" evidence="4"/>
<dbReference type="RefSeq" id="WP_285965798.1">
    <property type="nucleotide sequence ID" value="NZ_CP127294.1"/>
</dbReference>
<evidence type="ECO:0000313" key="4">
    <source>
        <dbReference type="EMBL" id="WIX75021.1"/>
    </source>
</evidence>
<feature type="domain" description="N-acetyltransferase" evidence="3">
    <location>
        <begin position="4"/>
        <end position="151"/>
    </location>
</feature>
<dbReference type="PANTHER" id="PTHR43877">
    <property type="entry name" value="AMINOALKYLPHOSPHONATE N-ACETYLTRANSFERASE-RELATED-RELATED"/>
    <property type="match status" value="1"/>
</dbReference>
<dbReference type="GO" id="GO:0016747">
    <property type="term" value="F:acyltransferase activity, transferring groups other than amino-acyl groups"/>
    <property type="evidence" value="ECO:0007669"/>
    <property type="project" value="InterPro"/>
</dbReference>
<reference evidence="4 5" key="1">
    <citation type="submission" date="2023-06" db="EMBL/GenBank/DDBJ databases">
        <authorList>
            <person name="Oyuntsetseg B."/>
            <person name="Kim S.B."/>
        </authorList>
    </citation>
    <scope>NUCLEOTIDE SEQUENCE [LARGE SCALE GENOMIC DNA]</scope>
    <source>
        <strain evidence="4 5">2-15</strain>
    </source>
</reference>
<dbReference type="EMBL" id="CP127294">
    <property type="protein sequence ID" value="WIX75021.1"/>
    <property type="molecule type" value="Genomic_DNA"/>
</dbReference>
<dbReference type="PANTHER" id="PTHR43877:SF1">
    <property type="entry name" value="ACETYLTRANSFERASE"/>
    <property type="match status" value="1"/>
</dbReference>
<sequence>MKQIRLRAAEPHEADDITALARRSKAYWGYDQVFLDRVNDVLTVWPEQVRDEQVVVAERDGTMLGYYRLVGEPPDGELADLFIEPGAIGTGLGRRLWEHATNSAGERGFRALELESDPHAESFYLHMAAHRVGEREAAPGRWLPIMRIDLDLTHPH</sequence>
<dbReference type="PROSITE" id="PS51186">
    <property type="entry name" value="GNAT"/>
    <property type="match status" value="1"/>
</dbReference>
<proteinExistence type="predicted"/>
<dbReference type="Proteomes" id="UP001236014">
    <property type="component" value="Chromosome"/>
</dbReference>
<evidence type="ECO:0000256" key="2">
    <source>
        <dbReference type="ARBA" id="ARBA00023315"/>
    </source>
</evidence>
<gene>
    <name evidence="4" type="ORF">QRX50_26025</name>
</gene>
<name>A0A9Y2I9R5_9PSEU</name>
<dbReference type="KEGG" id="acab:QRX50_26025"/>
<keyword evidence="5" id="KW-1185">Reference proteome</keyword>
<dbReference type="Gene3D" id="3.40.630.30">
    <property type="match status" value="1"/>
</dbReference>